<proteinExistence type="predicted"/>
<name>A0ABW1XIN2_9ALTE</name>
<gene>
    <name evidence="2" type="ORF">ACFP85_07050</name>
</gene>
<keyword evidence="1" id="KW-0472">Membrane</keyword>
<feature type="transmembrane region" description="Helical" evidence="1">
    <location>
        <begin position="44"/>
        <end position="63"/>
    </location>
</feature>
<evidence type="ECO:0000313" key="2">
    <source>
        <dbReference type="EMBL" id="MFC6439903.1"/>
    </source>
</evidence>
<protein>
    <submittedName>
        <fullName evidence="2">Uncharacterized protein</fullName>
    </submittedName>
</protein>
<keyword evidence="1" id="KW-1133">Transmembrane helix</keyword>
<reference evidence="3" key="1">
    <citation type="journal article" date="2019" name="Int. J. Syst. Evol. Microbiol.">
        <title>The Global Catalogue of Microorganisms (GCM) 10K type strain sequencing project: providing services to taxonomists for standard genome sequencing and annotation.</title>
        <authorList>
            <consortium name="The Broad Institute Genomics Platform"/>
            <consortium name="The Broad Institute Genome Sequencing Center for Infectious Disease"/>
            <person name="Wu L."/>
            <person name="Ma J."/>
        </authorList>
    </citation>
    <scope>NUCLEOTIDE SEQUENCE [LARGE SCALE GENOMIC DNA]</scope>
    <source>
        <strain evidence="3">CGMCC 1.16031</strain>
    </source>
</reference>
<sequence length="107" mass="11568">MDVKPFIDSVSDIAHLPRHQQFVVLENAWAQGLKQPGMSLLNQCKYAVSVIVVLALAGVLFLLFGYGSWLPLVALITGLVVSKIAVAKIERTILSRGLALTEIPVGE</sequence>
<evidence type="ECO:0000313" key="3">
    <source>
        <dbReference type="Proteomes" id="UP001596364"/>
    </source>
</evidence>
<keyword evidence="1" id="KW-0812">Transmembrane</keyword>
<dbReference type="EMBL" id="JBHSUS010000001">
    <property type="protein sequence ID" value="MFC6439903.1"/>
    <property type="molecule type" value="Genomic_DNA"/>
</dbReference>
<keyword evidence="3" id="KW-1185">Reference proteome</keyword>
<dbReference type="Proteomes" id="UP001596364">
    <property type="component" value="Unassembled WGS sequence"/>
</dbReference>
<comment type="caution">
    <text evidence="2">The sequence shown here is derived from an EMBL/GenBank/DDBJ whole genome shotgun (WGS) entry which is preliminary data.</text>
</comment>
<evidence type="ECO:0000256" key="1">
    <source>
        <dbReference type="SAM" id="Phobius"/>
    </source>
</evidence>
<organism evidence="2 3">
    <name type="scientific">Pseudobowmanella zhangzhouensis</name>
    <dbReference type="NCBI Taxonomy" id="1537679"/>
    <lineage>
        <taxon>Bacteria</taxon>
        <taxon>Pseudomonadati</taxon>
        <taxon>Pseudomonadota</taxon>
        <taxon>Gammaproteobacteria</taxon>
        <taxon>Alteromonadales</taxon>
        <taxon>Alteromonadaceae</taxon>
    </lineage>
</organism>
<accession>A0ABW1XIN2</accession>
<dbReference type="RefSeq" id="WP_131256789.1">
    <property type="nucleotide sequence ID" value="NZ_JBHSUS010000001.1"/>
</dbReference>